<evidence type="ECO:0000313" key="14">
    <source>
        <dbReference type="EMBL" id="STO97138.1"/>
    </source>
</evidence>
<dbReference type="CDD" id="cd00984">
    <property type="entry name" value="DnaB_C"/>
    <property type="match status" value="1"/>
</dbReference>
<dbReference type="Gene3D" id="3.40.50.300">
    <property type="entry name" value="P-loop containing nucleotide triphosphate hydrolases"/>
    <property type="match status" value="1"/>
</dbReference>
<dbReference type="GO" id="GO:0043139">
    <property type="term" value="F:5'-3' DNA helicase activity"/>
    <property type="evidence" value="ECO:0007669"/>
    <property type="project" value="UniProtKB-EC"/>
</dbReference>
<dbReference type="Pfam" id="PF00772">
    <property type="entry name" value="DnaB"/>
    <property type="match status" value="1"/>
</dbReference>
<comment type="catalytic activity">
    <reaction evidence="10 12">
        <text>ATP + H2O = ADP + phosphate + H(+)</text>
        <dbReference type="Rhea" id="RHEA:13065"/>
        <dbReference type="ChEBI" id="CHEBI:15377"/>
        <dbReference type="ChEBI" id="CHEBI:15378"/>
        <dbReference type="ChEBI" id="CHEBI:30616"/>
        <dbReference type="ChEBI" id="CHEBI:43474"/>
        <dbReference type="ChEBI" id="CHEBI:456216"/>
        <dbReference type="EC" id="5.6.2.3"/>
    </reaction>
</comment>
<dbReference type="InterPro" id="IPR007692">
    <property type="entry name" value="DNA_helicase_DnaB"/>
</dbReference>
<keyword evidence="5 12" id="KW-0378">Hydrolase</keyword>
<evidence type="ECO:0000256" key="12">
    <source>
        <dbReference type="RuleBase" id="RU362085"/>
    </source>
</evidence>
<organism evidence="14 15">
    <name type="scientific">Helicobacter canis</name>
    <dbReference type="NCBI Taxonomy" id="29419"/>
    <lineage>
        <taxon>Bacteria</taxon>
        <taxon>Pseudomonadati</taxon>
        <taxon>Campylobacterota</taxon>
        <taxon>Epsilonproteobacteria</taxon>
        <taxon>Campylobacterales</taxon>
        <taxon>Helicobacteraceae</taxon>
        <taxon>Helicobacter</taxon>
    </lineage>
</organism>
<keyword evidence="4 12" id="KW-0547">Nucleotide-binding</keyword>
<evidence type="ECO:0000256" key="8">
    <source>
        <dbReference type="ARBA" id="ARBA00023125"/>
    </source>
</evidence>
<dbReference type="EMBL" id="UGHV01000001">
    <property type="protein sequence ID" value="STO97138.1"/>
    <property type="molecule type" value="Genomic_DNA"/>
</dbReference>
<dbReference type="GO" id="GO:0005524">
    <property type="term" value="F:ATP binding"/>
    <property type="evidence" value="ECO:0007669"/>
    <property type="project" value="UniProtKB-UniRule"/>
</dbReference>
<keyword evidence="6 12" id="KW-0347">Helicase</keyword>
<dbReference type="PROSITE" id="PS51199">
    <property type="entry name" value="SF4_HELICASE"/>
    <property type="match status" value="1"/>
</dbReference>
<evidence type="ECO:0000259" key="13">
    <source>
        <dbReference type="PROSITE" id="PS51199"/>
    </source>
</evidence>
<evidence type="ECO:0000256" key="7">
    <source>
        <dbReference type="ARBA" id="ARBA00022840"/>
    </source>
</evidence>
<dbReference type="EC" id="5.6.2.3" evidence="11 12"/>
<dbReference type="PANTHER" id="PTHR30153">
    <property type="entry name" value="REPLICATIVE DNA HELICASE DNAB"/>
    <property type="match status" value="1"/>
</dbReference>
<comment type="similarity">
    <text evidence="1 12">Belongs to the helicase family. DnaB subfamily.</text>
</comment>
<dbReference type="Gene3D" id="1.10.860.10">
    <property type="entry name" value="DNAb Helicase, Chain A"/>
    <property type="match status" value="1"/>
</dbReference>
<keyword evidence="7 12" id="KW-0067">ATP-binding</keyword>
<feature type="domain" description="SF4 helicase" evidence="13">
    <location>
        <begin position="171"/>
        <end position="472"/>
    </location>
</feature>
<sequence length="498" mass="55648">MKHDDTSVYLLNVERGLIAAFLFDEEIFTQVQDSLVVGDFLFAQHQKIIEIALELKLQNLPINAEFVASRIKASKISEEDFAHIIATSPIANVSAYIKEIKTASIKRQLASLASKIAARTSDVSIESDVLLDEIEREMYAISSKSAHTEFQSVRNVIDSTLQEIEEMKRRDSNGLVGVDTGFSKLNDYTTGFRAGELIIIAARPAMGKTTLFLNMIQHTLNRGGAVAIFSLEMPATQLMFRMLSSLTSIPLQDLRQGKIDDIGLSKLTETTQMLLTKSLYIDDGSSLTIAQLRSKLRKLKSQVPSLQVAVVDYLQLMRGGGGRSDSARHEEVSEISRGLKTLARDLEIPIIALSQVSRAVDSREDKRPQLSDLRESGSIEQDADVVLFLYREDVYAISTLRNNIEKIQNNPKDEQKDRESLKKLQVKLEELRTKSIEPAEIIIAKNRNGETKTIRIQFNKPFIRFEDVASGVRELPYEATQAKIDVSPDVAPVQVVPI</sequence>
<dbReference type="RefSeq" id="WP_115011404.1">
    <property type="nucleotide sequence ID" value="NZ_UGHV01000001.1"/>
</dbReference>
<dbReference type="Proteomes" id="UP000254841">
    <property type="component" value="Unassembled WGS sequence"/>
</dbReference>
<accession>A0A377J438</accession>
<dbReference type="GO" id="GO:1990077">
    <property type="term" value="C:primosome complex"/>
    <property type="evidence" value="ECO:0007669"/>
    <property type="project" value="UniProtKB-UniRule"/>
</dbReference>
<dbReference type="InterPro" id="IPR016136">
    <property type="entry name" value="DNA_helicase_N/primase_C"/>
</dbReference>
<keyword evidence="9" id="KW-0413">Isomerase</keyword>
<evidence type="ECO:0000313" key="15">
    <source>
        <dbReference type="Proteomes" id="UP000254841"/>
    </source>
</evidence>
<dbReference type="OrthoDB" id="9773982at2"/>
<dbReference type="SUPFAM" id="SSF48024">
    <property type="entry name" value="N-terminal domain of DnaB helicase"/>
    <property type="match status" value="1"/>
</dbReference>
<proteinExistence type="inferred from homology"/>
<evidence type="ECO:0000256" key="10">
    <source>
        <dbReference type="ARBA" id="ARBA00048954"/>
    </source>
</evidence>
<evidence type="ECO:0000256" key="5">
    <source>
        <dbReference type="ARBA" id="ARBA00022801"/>
    </source>
</evidence>
<keyword evidence="3 12" id="KW-0235">DNA replication</keyword>
<reference evidence="14 15" key="1">
    <citation type="submission" date="2018-06" db="EMBL/GenBank/DDBJ databases">
        <authorList>
            <consortium name="Pathogen Informatics"/>
            <person name="Doyle S."/>
        </authorList>
    </citation>
    <scope>NUCLEOTIDE SEQUENCE [LARGE SCALE GENOMIC DNA]</scope>
    <source>
        <strain evidence="14 15">NCTC12410</strain>
    </source>
</reference>
<dbReference type="GO" id="GO:0016887">
    <property type="term" value="F:ATP hydrolysis activity"/>
    <property type="evidence" value="ECO:0007669"/>
    <property type="project" value="RHEA"/>
</dbReference>
<evidence type="ECO:0000256" key="1">
    <source>
        <dbReference type="ARBA" id="ARBA00008428"/>
    </source>
</evidence>
<evidence type="ECO:0000256" key="6">
    <source>
        <dbReference type="ARBA" id="ARBA00022806"/>
    </source>
</evidence>
<evidence type="ECO:0000256" key="3">
    <source>
        <dbReference type="ARBA" id="ARBA00022705"/>
    </source>
</evidence>
<evidence type="ECO:0000256" key="2">
    <source>
        <dbReference type="ARBA" id="ARBA00022515"/>
    </source>
</evidence>
<dbReference type="GO" id="GO:0003677">
    <property type="term" value="F:DNA binding"/>
    <property type="evidence" value="ECO:0007669"/>
    <property type="project" value="UniProtKB-UniRule"/>
</dbReference>
<dbReference type="GO" id="GO:0006269">
    <property type="term" value="P:DNA replication, synthesis of primer"/>
    <property type="evidence" value="ECO:0007669"/>
    <property type="project" value="UniProtKB-UniRule"/>
</dbReference>
<dbReference type="SUPFAM" id="SSF52540">
    <property type="entry name" value="P-loop containing nucleoside triphosphate hydrolases"/>
    <property type="match status" value="1"/>
</dbReference>
<protein>
    <recommendedName>
        <fullName evidence="11 12">Replicative DNA helicase</fullName>
        <ecNumber evidence="11 12">5.6.2.3</ecNumber>
    </recommendedName>
</protein>
<dbReference type="NCBIfam" id="TIGR00665">
    <property type="entry name" value="DnaB"/>
    <property type="match status" value="1"/>
</dbReference>
<keyword evidence="8 12" id="KW-0238">DNA-binding</keyword>
<evidence type="ECO:0000256" key="11">
    <source>
        <dbReference type="NCBIfam" id="TIGR00665"/>
    </source>
</evidence>
<keyword evidence="2 12" id="KW-0639">Primosome</keyword>
<dbReference type="GO" id="GO:0005829">
    <property type="term" value="C:cytosol"/>
    <property type="evidence" value="ECO:0007669"/>
    <property type="project" value="TreeGrafter"/>
</dbReference>
<evidence type="ECO:0000256" key="4">
    <source>
        <dbReference type="ARBA" id="ARBA00022741"/>
    </source>
</evidence>
<gene>
    <name evidence="14" type="primary">dnaB</name>
    <name evidence="14" type="ORF">NCTC12410_00960</name>
</gene>
<comment type="function">
    <text evidence="12">The main replicative DNA helicase, it participates in initiation and elongation during chromosome replication. Travels ahead of the DNA replisome, separating dsDNA into templates for DNA synthesis. A processive ATP-dependent 5'-3' DNA helicase it has DNA-dependent ATPase activity.</text>
</comment>
<dbReference type="PANTHER" id="PTHR30153:SF2">
    <property type="entry name" value="REPLICATIVE DNA HELICASE"/>
    <property type="match status" value="1"/>
</dbReference>
<dbReference type="InterPro" id="IPR036185">
    <property type="entry name" value="DNA_heli_DnaB-like_N_sf"/>
</dbReference>
<dbReference type="Pfam" id="PF03796">
    <property type="entry name" value="DnaB_C"/>
    <property type="match status" value="1"/>
</dbReference>
<name>A0A377J438_9HELI</name>
<dbReference type="AlphaFoldDB" id="A0A377J438"/>
<dbReference type="InterPro" id="IPR027417">
    <property type="entry name" value="P-loop_NTPase"/>
</dbReference>
<dbReference type="InterPro" id="IPR007693">
    <property type="entry name" value="DNA_helicase_DnaB-like_N"/>
</dbReference>
<dbReference type="InterPro" id="IPR007694">
    <property type="entry name" value="DNA_helicase_DnaB-like_C"/>
</dbReference>
<evidence type="ECO:0000256" key="9">
    <source>
        <dbReference type="ARBA" id="ARBA00023235"/>
    </source>
</evidence>